<name>A0A0F9VNW6_9ZZZZ</name>
<gene>
    <name evidence="2" type="ORF">LCGC14_0114150</name>
</gene>
<proteinExistence type="predicted"/>
<feature type="compositionally biased region" description="Polar residues" evidence="1">
    <location>
        <begin position="159"/>
        <end position="172"/>
    </location>
</feature>
<dbReference type="EMBL" id="LAZR01000034">
    <property type="protein sequence ID" value="KKO01608.1"/>
    <property type="molecule type" value="Genomic_DNA"/>
</dbReference>
<organism evidence="2">
    <name type="scientific">marine sediment metagenome</name>
    <dbReference type="NCBI Taxonomy" id="412755"/>
    <lineage>
        <taxon>unclassified sequences</taxon>
        <taxon>metagenomes</taxon>
        <taxon>ecological metagenomes</taxon>
    </lineage>
</organism>
<sequence>MKHSLTLTLALSALAPMHAWSQLSDSLIPEFTATVLTGEQIKSTQLIGQPTILIVTPSKGAAEDTRLWANALRANIDPSLVRIRDVLAIDLPFFMSEEDAIGRAKAKIPARYYDQTWLLNESTLETALSIPRDSASAFVFVLDAQGQVVARVEGEPSDSKMTQVQTGISSTQ</sequence>
<evidence type="ECO:0008006" key="3">
    <source>
        <dbReference type="Google" id="ProtNLM"/>
    </source>
</evidence>
<evidence type="ECO:0000256" key="1">
    <source>
        <dbReference type="SAM" id="MobiDB-lite"/>
    </source>
</evidence>
<dbReference type="AlphaFoldDB" id="A0A0F9VNW6"/>
<accession>A0A0F9VNW6</accession>
<feature type="region of interest" description="Disordered" evidence="1">
    <location>
        <begin position="153"/>
        <end position="172"/>
    </location>
</feature>
<protein>
    <recommendedName>
        <fullName evidence="3">Alkyl hydroperoxide reductase subunit C/ Thiol specific antioxidant domain-containing protein</fullName>
    </recommendedName>
</protein>
<comment type="caution">
    <text evidence="2">The sequence shown here is derived from an EMBL/GenBank/DDBJ whole genome shotgun (WGS) entry which is preliminary data.</text>
</comment>
<reference evidence="2" key="1">
    <citation type="journal article" date="2015" name="Nature">
        <title>Complex archaea that bridge the gap between prokaryotes and eukaryotes.</title>
        <authorList>
            <person name="Spang A."/>
            <person name="Saw J.H."/>
            <person name="Jorgensen S.L."/>
            <person name="Zaremba-Niedzwiedzka K."/>
            <person name="Martijn J."/>
            <person name="Lind A.E."/>
            <person name="van Eijk R."/>
            <person name="Schleper C."/>
            <person name="Guy L."/>
            <person name="Ettema T.J."/>
        </authorList>
    </citation>
    <scope>NUCLEOTIDE SEQUENCE</scope>
</reference>
<evidence type="ECO:0000313" key="2">
    <source>
        <dbReference type="EMBL" id="KKO01608.1"/>
    </source>
</evidence>